<proteinExistence type="predicted"/>
<accession>A0A2G5VFP7</accession>
<keyword evidence="3" id="KW-1185">Reference proteome</keyword>
<dbReference type="EMBL" id="PDUG01000001">
    <property type="protein sequence ID" value="PIC50599.1"/>
    <property type="molecule type" value="Genomic_DNA"/>
</dbReference>
<gene>
    <name evidence="2" type="primary">Cni-K07A1.20</name>
    <name evidence="2" type="synonym">Cnig_chr_I.g1437</name>
    <name evidence="2" type="ORF">B9Z55_001437</name>
</gene>
<organism evidence="2 3">
    <name type="scientific">Caenorhabditis nigoni</name>
    <dbReference type="NCBI Taxonomy" id="1611254"/>
    <lineage>
        <taxon>Eukaryota</taxon>
        <taxon>Metazoa</taxon>
        <taxon>Ecdysozoa</taxon>
        <taxon>Nematoda</taxon>
        <taxon>Chromadorea</taxon>
        <taxon>Rhabditida</taxon>
        <taxon>Rhabditina</taxon>
        <taxon>Rhabditomorpha</taxon>
        <taxon>Rhabditoidea</taxon>
        <taxon>Rhabditidae</taxon>
        <taxon>Peloderinae</taxon>
        <taxon>Caenorhabditis</taxon>
    </lineage>
</organism>
<feature type="compositionally biased region" description="Low complexity" evidence="1">
    <location>
        <begin position="112"/>
        <end position="127"/>
    </location>
</feature>
<sequence>MRLFVLYDLSLSRAKTFSLSISEPAFSVSIDYQLHVTTSSVEPEVNLHRSLLNIPNRIPFDSIFLDTVITMLMESQCMGGGGSHNGNVAPHHHQQSMGHFQFRDRKKSCGTPPSSSSPSPSSSSSSSGRLPAFARFHLPEHHLHHPGTSSVMSGIAHRRRSRRSLFHLFSINFYRTSATSS</sequence>
<comment type="caution">
    <text evidence="2">The sequence shown here is derived from an EMBL/GenBank/DDBJ whole genome shotgun (WGS) entry which is preliminary data.</text>
</comment>
<feature type="region of interest" description="Disordered" evidence="1">
    <location>
        <begin position="82"/>
        <end position="130"/>
    </location>
</feature>
<dbReference type="AlphaFoldDB" id="A0A2G5VFP7"/>
<dbReference type="Proteomes" id="UP000230233">
    <property type="component" value="Chromosome I"/>
</dbReference>
<reference evidence="3" key="1">
    <citation type="submission" date="2017-10" db="EMBL/GenBank/DDBJ databases">
        <title>Rapid genome shrinkage in a self-fertile nematode reveals novel sperm competition proteins.</title>
        <authorList>
            <person name="Yin D."/>
            <person name="Schwarz E.M."/>
            <person name="Thomas C.G."/>
            <person name="Felde R.L."/>
            <person name="Korf I.F."/>
            <person name="Cutter A.D."/>
            <person name="Schartner C.M."/>
            <person name="Ralston E.J."/>
            <person name="Meyer B.J."/>
            <person name="Haag E.S."/>
        </authorList>
    </citation>
    <scope>NUCLEOTIDE SEQUENCE [LARGE SCALE GENOMIC DNA]</scope>
    <source>
        <strain evidence="3">JU1422</strain>
    </source>
</reference>
<evidence type="ECO:0000313" key="3">
    <source>
        <dbReference type="Proteomes" id="UP000230233"/>
    </source>
</evidence>
<evidence type="ECO:0000256" key="1">
    <source>
        <dbReference type="SAM" id="MobiDB-lite"/>
    </source>
</evidence>
<protein>
    <submittedName>
        <fullName evidence="2">Uncharacterized protein</fullName>
    </submittedName>
</protein>
<name>A0A2G5VFP7_9PELO</name>
<evidence type="ECO:0000313" key="2">
    <source>
        <dbReference type="EMBL" id="PIC50599.1"/>
    </source>
</evidence>